<evidence type="ECO:0000313" key="3">
    <source>
        <dbReference type="Proteomes" id="UP000604046"/>
    </source>
</evidence>
<feature type="compositionally biased region" description="Polar residues" evidence="1">
    <location>
        <begin position="171"/>
        <end position="181"/>
    </location>
</feature>
<dbReference type="AlphaFoldDB" id="A0A812HPK8"/>
<name>A0A812HPK8_9DINO</name>
<comment type="caution">
    <text evidence="2">The sequence shown here is derived from an EMBL/GenBank/DDBJ whole genome shotgun (WGS) entry which is preliminary data.</text>
</comment>
<dbReference type="OrthoDB" id="407716at2759"/>
<keyword evidence="3" id="KW-1185">Reference proteome</keyword>
<accession>A0A812HPK8</accession>
<evidence type="ECO:0000313" key="2">
    <source>
        <dbReference type="EMBL" id="CAE6957021.1"/>
    </source>
</evidence>
<feature type="region of interest" description="Disordered" evidence="1">
    <location>
        <begin position="114"/>
        <end position="221"/>
    </location>
</feature>
<feature type="compositionally biased region" description="Basic and acidic residues" evidence="1">
    <location>
        <begin position="160"/>
        <end position="170"/>
    </location>
</feature>
<protein>
    <submittedName>
        <fullName evidence="2">Uncharacterized protein</fullName>
    </submittedName>
</protein>
<dbReference type="Proteomes" id="UP000604046">
    <property type="component" value="Unassembled WGS sequence"/>
</dbReference>
<feature type="compositionally biased region" description="Basic residues" evidence="1">
    <location>
        <begin position="9"/>
        <end position="18"/>
    </location>
</feature>
<dbReference type="EMBL" id="CAJNDS010000102">
    <property type="protein sequence ID" value="CAE6957021.1"/>
    <property type="molecule type" value="Genomic_DNA"/>
</dbReference>
<feature type="compositionally biased region" description="Basic and acidic residues" evidence="1">
    <location>
        <begin position="35"/>
        <end position="44"/>
    </location>
</feature>
<proteinExistence type="predicted"/>
<feature type="compositionally biased region" description="Polar residues" evidence="1">
    <location>
        <begin position="114"/>
        <end position="145"/>
    </location>
</feature>
<sequence>MLVASGSQRSRRRRRRSRSASSGSSSPRLTLRQWRRLDAAHSDTRGSPGHAGPAAATGSGHGGLQSTAATGSSVPGDNLGAAACATPAWDAQASCASAWHGTHSGSWGKPDCAWQTNTDSWHQDSQSGSSTAWSKSPQSGGNASWSKRPHSGGNSWSKQPRRDGNERWNERANTSGESWSTHPRRLGAAPKWGTKRGVRGSGCGQTARRGPENPSQEEPETVDVFPSMETRDEDWWFLARESGKIDPGRPLSCAEIVQATLLEPDQVKLEECVELLQGRVRRAPRSVLYDVAETFGKAGVDIGTCESWTETGFGFLRANIETVRTPDIWSPRWYSYTFLHGTTLPKAANILHENMVRPLSWGDQDYPSYAFYARVIQSDLEQWAVKSLCKKIMTVGKGQQGTLILGLARTPMQHSKMQAGGTTVEQHAARHAYIVRGVDGRFAIRSDYAIPTALIVYWPDTGRVHSEAISRFFWHGRTSVLDPPASQYHVQRYVPGRLLHSSGLAAFALILQWSDAGRSRCSRFSSITMPAQQDLPGVLDPPRSPCHVQRNVPGRTWTRFWVLQLDNATYNRKLPGTGLAEISHRQCWPS</sequence>
<organism evidence="2 3">
    <name type="scientific">Symbiodinium natans</name>
    <dbReference type="NCBI Taxonomy" id="878477"/>
    <lineage>
        <taxon>Eukaryota</taxon>
        <taxon>Sar</taxon>
        <taxon>Alveolata</taxon>
        <taxon>Dinophyceae</taxon>
        <taxon>Suessiales</taxon>
        <taxon>Symbiodiniaceae</taxon>
        <taxon>Symbiodinium</taxon>
    </lineage>
</organism>
<evidence type="ECO:0000256" key="1">
    <source>
        <dbReference type="SAM" id="MobiDB-lite"/>
    </source>
</evidence>
<reference evidence="2" key="1">
    <citation type="submission" date="2021-02" db="EMBL/GenBank/DDBJ databases">
        <authorList>
            <person name="Dougan E. K."/>
            <person name="Rhodes N."/>
            <person name="Thang M."/>
            <person name="Chan C."/>
        </authorList>
    </citation>
    <scope>NUCLEOTIDE SEQUENCE</scope>
</reference>
<feature type="region of interest" description="Disordered" evidence="1">
    <location>
        <begin position="1"/>
        <end position="72"/>
    </location>
</feature>
<gene>
    <name evidence="2" type="ORF">SNAT2548_LOCUS1800</name>
</gene>